<dbReference type="Proteomes" id="UP000290253">
    <property type="component" value="Unassembled WGS sequence"/>
</dbReference>
<dbReference type="EMBL" id="SDMK01000001">
    <property type="protein sequence ID" value="RXS96714.1"/>
    <property type="molecule type" value="Genomic_DNA"/>
</dbReference>
<protein>
    <submittedName>
        <fullName evidence="2">Nuclear transport factor 2 family protein</fullName>
    </submittedName>
</protein>
<keyword evidence="3" id="KW-1185">Reference proteome</keyword>
<accession>A0A4Q1SGS4</accession>
<evidence type="ECO:0000313" key="2">
    <source>
        <dbReference type="EMBL" id="RXS96714.1"/>
    </source>
</evidence>
<dbReference type="InterPro" id="IPR037401">
    <property type="entry name" value="SnoaL-like"/>
</dbReference>
<evidence type="ECO:0000259" key="1">
    <source>
        <dbReference type="Pfam" id="PF12680"/>
    </source>
</evidence>
<dbReference type="AlphaFoldDB" id="A0A4Q1SGS4"/>
<organism evidence="2 3">
    <name type="scientific">Silvibacterium dinghuense</name>
    <dbReference type="NCBI Taxonomy" id="1560006"/>
    <lineage>
        <taxon>Bacteria</taxon>
        <taxon>Pseudomonadati</taxon>
        <taxon>Acidobacteriota</taxon>
        <taxon>Terriglobia</taxon>
        <taxon>Terriglobales</taxon>
        <taxon>Acidobacteriaceae</taxon>
        <taxon>Silvibacterium</taxon>
    </lineage>
</organism>
<dbReference type="OrthoDB" id="1093013at2"/>
<dbReference type="Gene3D" id="3.10.450.50">
    <property type="match status" value="1"/>
</dbReference>
<reference evidence="2 3" key="1">
    <citation type="journal article" date="2016" name="Int. J. Syst. Evol. Microbiol.">
        <title>Acidipila dinghuensis sp. nov., an acidobacterium isolated from forest soil.</title>
        <authorList>
            <person name="Jiang Y.W."/>
            <person name="Wang J."/>
            <person name="Chen M.H."/>
            <person name="Lv Y.Y."/>
            <person name="Qiu L.H."/>
        </authorList>
    </citation>
    <scope>NUCLEOTIDE SEQUENCE [LARGE SCALE GENOMIC DNA]</scope>
    <source>
        <strain evidence="2 3">DHOF10</strain>
    </source>
</reference>
<proteinExistence type="predicted"/>
<dbReference type="Pfam" id="PF12680">
    <property type="entry name" value="SnoaL_2"/>
    <property type="match status" value="1"/>
</dbReference>
<name>A0A4Q1SGS4_9BACT</name>
<dbReference type="RefSeq" id="WP_129206464.1">
    <property type="nucleotide sequence ID" value="NZ_BMGU01000001.1"/>
</dbReference>
<sequence>MKITPADIALAFIDMINLHDMSNFESLTTEDLLFIDAEGNRMHGRKPLQRCMRAYFTWFPDYSIEVEQSFASGNLAVITGLAMGTHATGGRADKDQRWRTPSAWQAVVRSGRISEWRIYADNRFLWQVAESRNNRMMWDGTPSSDAYSLLPPR</sequence>
<comment type="caution">
    <text evidence="2">The sequence shown here is derived from an EMBL/GenBank/DDBJ whole genome shotgun (WGS) entry which is preliminary data.</text>
</comment>
<dbReference type="InterPro" id="IPR032710">
    <property type="entry name" value="NTF2-like_dom_sf"/>
</dbReference>
<gene>
    <name evidence="2" type="ORF">ESZ00_01840</name>
</gene>
<evidence type="ECO:0000313" key="3">
    <source>
        <dbReference type="Proteomes" id="UP000290253"/>
    </source>
</evidence>
<dbReference type="SUPFAM" id="SSF54427">
    <property type="entry name" value="NTF2-like"/>
    <property type="match status" value="1"/>
</dbReference>
<feature type="domain" description="SnoaL-like" evidence="1">
    <location>
        <begin position="11"/>
        <end position="116"/>
    </location>
</feature>